<sequence length="217" mass="23307">MWLERDEDSMTTGHRTLQRGSCKVSPELTVPLISRQTPDLGNAIVAGLSEEAVEEDKREGISGYFSIQFGSTEHHRSPVGIELEAGIQLEVVLAESLGSGYEGAKGEKEELAEALVAALDSGTPAALDPGKVEGADFGCCFKSGNDLRGSPFTPGVGVPLERSRVRRRNAILRLFAQHPVGFPQRTMASREPVLSNLTEGYCAALIPPLIILKPVKL</sequence>
<dbReference type="EMBL" id="OX596104">
    <property type="protein sequence ID" value="CAN0004413.1"/>
    <property type="molecule type" value="Genomic_DNA"/>
</dbReference>
<evidence type="ECO:0000313" key="2">
    <source>
        <dbReference type="Proteomes" id="UP001162501"/>
    </source>
</evidence>
<proteinExistence type="predicted"/>
<gene>
    <name evidence="1" type="ORF">MRATA1EN22A_LOCUS10613</name>
</gene>
<organism evidence="1 2">
    <name type="scientific">Rangifer tarandus platyrhynchus</name>
    <name type="common">Svalbard reindeer</name>
    <dbReference type="NCBI Taxonomy" id="3082113"/>
    <lineage>
        <taxon>Eukaryota</taxon>
        <taxon>Metazoa</taxon>
        <taxon>Chordata</taxon>
        <taxon>Craniata</taxon>
        <taxon>Vertebrata</taxon>
        <taxon>Euteleostomi</taxon>
        <taxon>Mammalia</taxon>
        <taxon>Eutheria</taxon>
        <taxon>Laurasiatheria</taxon>
        <taxon>Artiodactyla</taxon>
        <taxon>Ruminantia</taxon>
        <taxon>Pecora</taxon>
        <taxon>Cervidae</taxon>
        <taxon>Odocoileinae</taxon>
        <taxon>Rangifer</taxon>
    </lineage>
</organism>
<reference evidence="1" key="1">
    <citation type="submission" date="2023-05" db="EMBL/GenBank/DDBJ databases">
        <authorList>
            <consortium name="ELIXIR-Norway"/>
        </authorList>
    </citation>
    <scope>NUCLEOTIDE SEQUENCE</scope>
</reference>
<accession>A0AC59YV73</accession>
<dbReference type="Proteomes" id="UP001162501">
    <property type="component" value="Chromosome 20"/>
</dbReference>
<evidence type="ECO:0000313" key="1">
    <source>
        <dbReference type="EMBL" id="CAN0004413.1"/>
    </source>
</evidence>
<reference evidence="1" key="2">
    <citation type="submission" date="2025-03" db="EMBL/GenBank/DDBJ databases">
        <authorList>
            <consortium name="ELIXIR-Norway"/>
            <consortium name="Elixir Norway"/>
        </authorList>
    </citation>
    <scope>NUCLEOTIDE SEQUENCE</scope>
</reference>
<name>A0AC59YV73_RANTA</name>
<protein>
    <submittedName>
        <fullName evidence="1">Uncharacterized protein</fullName>
    </submittedName>
</protein>